<dbReference type="InterPro" id="IPR013406">
    <property type="entry name" value="CHP02574_addiction_mod"/>
</dbReference>
<reference evidence="1 2" key="2">
    <citation type="journal article" date="2016" name="Microb. Ecol.">
        <title>Genome Characteristics of a Novel Type I Methanotroph (Sn10-6) Isolated from a Flooded Indian Rice Field.</title>
        <authorList>
            <person name="Rahalkar M.C."/>
            <person name="Pandit P.S."/>
            <person name="Dhakephalkar P.K."/>
            <person name="Pore S."/>
            <person name="Arora P."/>
            <person name="Kapse N."/>
        </authorList>
    </citation>
    <scope>NUCLEOTIDE SEQUENCE [LARGE SCALE GENOMIC DNA]</scope>
    <source>
        <strain evidence="1 2">Sn10-6</strain>
    </source>
</reference>
<reference evidence="2" key="1">
    <citation type="submission" date="2015-03" db="EMBL/GenBank/DDBJ databases">
        <title>Draft genome sequence of a novel methanotroph (Sn10-6) isolated from flooded ricefield rhizosphere in India.</title>
        <authorList>
            <person name="Pandit P.S."/>
            <person name="Pore S.D."/>
            <person name="Arora P."/>
            <person name="Kapse N.G."/>
            <person name="Dhakephalkar P.K."/>
            <person name="Rahalkar M.C."/>
        </authorList>
    </citation>
    <scope>NUCLEOTIDE SEQUENCE [LARGE SCALE GENOMIC DNA]</scope>
    <source>
        <strain evidence="2">Sn10-6</strain>
    </source>
</reference>
<sequence>MNIQVIEQEALRLPIAERARLAETLLASLDTLSTQEIELLWFVEAQRRAKEIDNGTVQLVSAEDMAKKIQTIIQ</sequence>
<dbReference type="AlphaFoldDB" id="A0A0F3IHG2"/>
<organism evidence="1 2">
    <name type="scientific">Methylocucumis oryzae</name>
    <dbReference type="NCBI Taxonomy" id="1632867"/>
    <lineage>
        <taxon>Bacteria</taxon>
        <taxon>Pseudomonadati</taxon>
        <taxon>Pseudomonadota</taxon>
        <taxon>Gammaproteobacteria</taxon>
        <taxon>Methylococcales</taxon>
        <taxon>Methylococcaceae</taxon>
        <taxon>Methylocucumis</taxon>
    </lineage>
</organism>
<evidence type="ECO:0000313" key="2">
    <source>
        <dbReference type="Proteomes" id="UP000033684"/>
    </source>
</evidence>
<dbReference type="EMBL" id="LAJX01000124">
    <property type="protein sequence ID" value="KJV06230.1"/>
    <property type="molecule type" value="Genomic_DNA"/>
</dbReference>
<dbReference type="Proteomes" id="UP000033684">
    <property type="component" value="Unassembled WGS sequence"/>
</dbReference>
<dbReference type="Pfam" id="PF09720">
    <property type="entry name" value="Unstab_antitox"/>
    <property type="match status" value="1"/>
</dbReference>
<name>A0A0F3IHG2_9GAMM</name>
<evidence type="ECO:0000313" key="1">
    <source>
        <dbReference type="EMBL" id="KJV06230.1"/>
    </source>
</evidence>
<dbReference type="OrthoDB" id="5570388at2"/>
<keyword evidence="2" id="KW-1185">Reference proteome</keyword>
<accession>A0A0F3IHG2</accession>
<comment type="caution">
    <text evidence="1">The sequence shown here is derived from an EMBL/GenBank/DDBJ whole genome shotgun (WGS) entry which is preliminary data.</text>
</comment>
<gene>
    <name evidence="1" type="ORF">VZ94_12665</name>
</gene>
<dbReference type="RefSeq" id="WP_045779505.1">
    <property type="nucleotide sequence ID" value="NZ_LAJX01000124.1"/>
</dbReference>
<proteinExistence type="predicted"/>
<protein>
    <submittedName>
        <fullName evidence="1">Addiction module antitoxin RelB</fullName>
    </submittedName>
</protein>